<feature type="domain" description="Polyketide synthase-like methyltransferase" evidence="4">
    <location>
        <begin position="48"/>
        <end position="275"/>
    </location>
</feature>
<dbReference type="InterPro" id="IPR020803">
    <property type="entry name" value="MeTfrase_dom"/>
</dbReference>
<dbReference type="Gene3D" id="3.40.50.150">
    <property type="entry name" value="Vaccinia Virus protein VP39"/>
    <property type="match status" value="1"/>
</dbReference>
<organism evidence="5 6">
    <name type="scientific">Streptomyces tsukubensis</name>
    <dbReference type="NCBI Taxonomy" id="83656"/>
    <lineage>
        <taxon>Bacteria</taxon>
        <taxon>Bacillati</taxon>
        <taxon>Actinomycetota</taxon>
        <taxon>Actinomycetes</taxon>
        <taxon>Kitasatosporales</taxon>
        <taxon>Streptomycetaceae</taxon>
        <taxon>Streptomyces</taxon>
    </lineage>
</organism>
<comment type="caution">
    <text evidence="5">The sequence shown here is derived from an EMBL/GenBank/DDBJ whole genome shotgun (WGS) entry which is preliminary data.</text>
</comment>
<dbReference type="SMART" id="SM00828">
    <property type="entry name" value="PKS_MT"/>
    <property type="match status" value="1"/>
</dbReference>
<dbReference type="CDD" id="cd02440">
    <property type="entry name" value="AdoMet_MTases"/>
    <property type="match status" value="1"/>
</dbReference>
<dbReference type="SUPFAM" id="SSF53335">
    <property type="entry name" value="S-adenosyl-L-methionine-dependent methyltransferases"/>
    <property type="match status" value="1"/>
</dbReference>
<name>A0A1V3ZZU1_9ACTN</name>
<sequence length="276" mass="29681">MSLGQAPAPNDVAGFYDGIGQVLNTVWGPNLHYGYWENDADDTSIEEATHRLTDLMISGLAPRAGGRVLDIGCGIGNPALRLVGARDVNVVGITVSHVQVAQAEERAAQAGLSDRATFQFADAMDMPFPDASFDGAWALESMLHMPDRGKVLAEAARVIRPGGRLAIADIIERGPVSPEGRVVLDHICETYKVRSLGTMDEYRETLSANGFVDVEIRDISDNVSRTGAILADVVETVRDKLVAQAGEEQVTSLIDFMRRAAATPENGYLFLTAVRA</sequence>
<dbReference type="InterPro" id="IPR029063">
    <property type="entry name" value="SAM-dependent_MTases_sf"/>
</dbReference>
<keyword evidence="6" id="KW-1185">Reference proteome</keyword>
<dbReference type="RefSeq" id="WP_077974262.1">
    <property type="nucleotide sequence ID" value="NZ_MVFC01000056.1"/>
</dbReference>
<proteinExistence type="predicted"/>
<dbReference type="PANTHER" id="PTHR44068:SF11">
    <property type="entry name" value="GERANYL DIPHOSPHATE 2-C-METHYLTRANSFERASE"/>
    <property type="match status" value="1"/>
</dbReference>
<dbReference type="Proteomes" id="UP000190539">
    <property type="component" value="Unassembled WGS sequence"/>
</dbReference>
<dbReference type="PANTHER" id="PTHR44068">
    <property type="entry name" value="ZGC:194242"/>
    <property type="match status" value="1"/>
</dbReference>
<dbReference type="GO" id="GO:0032259">
    <property type="term" value="P:methylation"/>
    <property type="evidence" value="ECO:0007669"/>
    <property type="project" value="UniProtKB-KW"/>
</dbReference>
<evidence type="ECO:0000313" key="6">
    <source>
        <dbReference type="Proteomes" id="UP000190539"/>
    </source>
</evidence>
<dbReference type="EMBL" id="MVFC01000056">
    <property type="protein sequence ID" value="OON71492.1"/>
    <property type="molecule type" value="Genomic_DNA"/>
</dbReference>
<protein>
    <submittedName>
        <fullName evidence="5">SAM-dependent methyltransferase</fullName>
    </submittedName>
</protein>
<dbReference type="GO" id="GO:0008757">
    <property type="term" value="F:S-adenosylmethionine-dependent methyltransferase activity"/>
    <property type="evidence" value="ECO:0007669"/>
    <property type="project" value="InterPro"/>
</dbReference>
<dbReference type="InterPro" id="IPR050447">
    <property type="entry name" value="Erg6_SMT_methyltransf"/>
</dbReference>
<reference evidence="5 6" key="1">
    <citation type="submission" date="2017-02" db="EMBL/GenBank/DDBJ databases">
        <title>Draft Genome Sequence of Streptomyces tsukubaensis F601, a Producer of the immunosuppressant tacrolimus FK506.</title>
        <authorList>
            <person name="Zong G."/>
            <person name="Zhong C."/>
            <person name="Fu J."/>
            <person name="Qin R."/>
            <person name="Cao G."/>
        </authorList>
    </citation>
    <scope>NUCLEOTIDE SEQUENCE [LARGE SCALE GENOMIC DNA]</scope>
    <source>
        <strain evidence="5 6">F601</strain>
    </source>
</reference>
<evidence type="ECO:0000256" key="2">
    <source>
        <dbReference type="ARBA" id="ARBA00022679"/>
    </source>
</evidence>
<evidence type="ECO:0000256" key="3">
    <source>
        <dbReference type="ARBA" id="ARBA00022691"/>
    </source>
</evidence>
<evidence type="ECO:0000256" key="1">
    <source>
        <dbReference type="ARBA" id="ARBA00022603"/>
    </source>
</evidence>
<gene>
    <name evidence="5" type="ORF">B1H18_33570</name>
</gene>
<accession>A0A1V3ZZU1</accession>
<dbReference type="AlphaFoldDB" id="A0A1V3ZZU1"/>
<keyword evidence="2 5" id="KW-0808">Transferase</keyword>
<keyword evidence="1 5" id="KW-0489">Methyltransferase</keyword>
<dbReference type="Pfam" id="PF08241">
    <property type="entry name" value="Methyltransf_11"/>
    <property type="match status" value="1"/>
</dbReference>
<dbReference type="InterPro" id="IPR013216">
    <property type="entry name" value="Methyltransf_11"/>
</dbReference>
<keyword evidence="3" id="KW-0949">S-adenosyl-L-methionine</keyword>
<evidence type="ECO:0000259" key="4">
    <source>
        <dbReference type="SMART" id="SM00828"/>
    </source>
</evidence>
<evidence type="ECO:0000313" key="5">
    <source>
        <dbReference type="EMBL" id="OON71492.1"/>
    </source>
</evidence>
<dbReference type="STRING" id="83656.B1H18_33570"/>